<comment type="function">
    <text evidence="4">GRF is released by the hypothalamus and acts on the adenohypophyse to stimulate the secretion of growth hormone.</text>
</comment>
<comment type="similarity">
    <text evidence="2">Belongs to the glucagon family.</text>
</comment>
<feature type="non-terminal residue" evidence="10">
    <location>
        <position position="1"/>
    </location>
</feature>
<dbReference type="GO" id="GO:0051428">
    <property type="term" value="F:peptide hormone receptor binding"/>
    <property type="evidence" value="ECO:0007669"/>
    <property type="project" value="TreeGrafter"/>
</dbReference>
<organism evidence="10 11">
    <name type="scientific">Urocolius indicus</name>
    <name type="common">Red-faced mousebird</name>
    <name type="synonym">Colius indicus</name>
    <dbReference type="NCBI Taxonomy" id="458196"/>
    <lineage>
        <taxon>Eukaryota</taxon>
        <taxon>Metazoa</taxon>
        <taxon>Chordata</taxon>
        <taxon>Craniata</taxon>
        <taxon>Vertebrata</taxon>
        <taxon>Euteleostomi</taxon>
        <taxon>Archelosauria</taxon>
        <taxon>Archosauria</taxon>
        <taxon>Dinosauria</taxon>
        <taxon>Saurischia</taxon>
        <taxon>Theropoda</taxon>
        <taxon>Coelurosauria</taxon>
        <taxon>Aves</taxon>
        <taxon>Neognathae</taxon>
        <taxon>Neoaves</taxon>
        <taxon>Telluraves</taxon>
        <taxon>Coraciimorphae</taxon>
        <taxon>Coliiformes</taxon>
        <taxon>Coliidae</taxon>
        <taxon>Urocolius</taxon>
    </lineage>
</organism>
<protein>
    <recommendedName>
        <fullName evidence="5">Somatoliberin</fullName>
    </recommendedName>
    <alternativeName>
        <fullName evidence="7">Growth hormone-releasing factor</fullName>
    </alternativeName>
    <alternativeName>
        <fullName evidence="6">Growth hormone-releasing hormone</fullName>
    </alternativeName>
</protein>
<evidence type="ECO:0000259" key="9">
    <source>
        <dbReference type="SMART" id="SM00070"/>
    </source>
</evidence>
<evidence type="ECO:0000313" key="11">
    <source>
        <dbReference type="Proteomes" id="UP000654395"/>
    </source>
</evidence>
<dbReference type="GO" id="GO:0030252">
    <property type="term" value="P:growth hormone secretion"/>
    <property type="evidence" value="ECO:0007669"/>
    <property type="project" value="TreeGrafter"/>
</dbReference>
<dbReference type="Proteomes" id="UP000654395">
    <property type="component" value="Unassembled WGS sequence"/>
</dbReference>
<dbReference type="GO" id="GO:0043195">
    <property type="term" value="C:terminal bouton"/>
    <property type="evidence" value="ECO:0007669"/>
    <property type="project" value="TreeGrafter"/>
</dbReference>
<feature type="non-terminal residue" evidence="10">
    <location>
        <position position="82"/>
    </location>
</feature>
<feature type="compositionally biased region" description="Basic and acidic residues" evidence="8">
    <location>
        <begin position="45"/>
        <end position="55"/>
    </location>
</feature>
<dbReference type="OrthoDB" id="9931004at2759"/>
<evidence type="ECO:0000256" key="7">
    <source>
        <dbReference type="ARBA" id="ARBA00042164"/>
    </source>
</evidence>
<evidence type="ECO:0000256" key="3">
    <source>
        <dbReference type="ARBA" id="ARBA00022525"/>
    </source>
</evidence>
<dbReference type="GO" id="GO:0032880">
    <property type="term" value="P:regulation of protein localization"/>
    <property type="evidence" value="ECO:0007669"/>
    <property type="project" value="TreeGrafter"/>
</dbReference>
<dbReference type="GO" id="GO:0016608">
    <property type="term" value="F:growth hormone-releasing hormone activity"/>
    <property type="evidence" value="ECO:0007669"/>
    <property type="project" value="TreeGrafter"/>
</dbReference>
<dbReference type="EMBL" id="WBNH01006369">
    <property type="protein sequence ID" value="NXX80426.1"/>
    <property type="molecule type" value="Genomic_DNA"/>
</dbReference>
<sequence>RMQRYADAMFTNHYRTFLGRVSARTFLQTVIGKRHGSSESSSEQGPREPLRRRQSDSVPMDSHSQQQRLLRGFLATILHNHR</sequence>
<accession>A0A852KR32</accession>
<evidence type="ECO:0000313" key="10">
    <source>
        <dbReference type="EMBL" id="NXX80426.1"/>
    </source>
</evidence>
<reference evidence="10" key="1">
    <citation type="submission" date="2020-02" db="EMBL/GenBank/DDBJ databases">
        <title>Bird 10,000 Genomes (B10K) Project - Family phase.</title>
        <authorList>
            <person name="Zhang G."/>
        </authorList>
    </citation>
    <scope>NUCLEOTIDE SEQUENCE</scope>
    <source>
        <strain evidence="10">B10K-DU-030-59</strain>
    </source>
</reference>
<dbReference type="GO" id="GO:0031770">
    <property type="term" value="F:growth hormone-releasing hormone receptor binding"/>
    <property type="evidence" value="ECO:0007669"/>
    <property type="project" value="TreeGrafter"/>
</dbReference>
<dbReference type="AlphaFoldDB" id="A0A852KR32"/>
<evidence type="ECO:0000256" key="2">
    <source>
        <dbReference type="ARBA" id="ARBA00008369"/>
    </source>
</evidence>
<comment type="subcellular location">
    <subcellularLocation>
        <location evidence="1">Secreted</location>
    </subcellularLocation>
</comment>
<comment type="caution">
    <text evidence="10">The sequence shown here is derived from an EMBL/GenBank/DDBJ whole genome shotgun (WGS) entry which is preliminary data.</text>
</comment>
<keyword evidence="3" id="KW-0964">Secreted</keyword>
<dbReference type="GO" id="GO:0043204">
    <property type="term" value="C:perikaryon"/>
    <property type="evidence" value="ECO:0007669"/>
    <property type="project" value="TreeGrafter"/>
</dbReference>
<dbReference type="SMART" id="SM00070">
    <property type="entry name" value="GLUCA"/>
    <property type="match status" value="1"/>
</dbReference>
<dbReference type="PANTHER" id="PTHR11213:SF6">
    <property type="entry name" value="SOMATOLIBERIN"/>
    <property type="match status" value="1"/>
</dbReference>
<dbReference type="PANTHER" id="PTHR11213">
    <property type="entry name" value="GLUCAGON-FAMILY NEUROPEPTIDE"/>
    <property type="match status" value="1"/>
</dbReference>
<dbReference type="GO" id="GO:0005615">
    <property type="term" value="C:extracellular space"/>
    <property type="evidence" value="ECO:0007669"/>
    <property type="project" value="TreeGrafter"/>
</dbReference>
<evidence type="ECO:0000256" key="6">
    <source>
        <dbReference type="ARBA" id="ARBA00041953"/>
    </source>
</evidence>
<feature type="region of interest" description="Disordered" evidence="8">
    <location>
        <begin position="32"/>
        <end position="66"/>
    </location>
</feature>
<gene>
    <name evidence="10" type="primary">Ghrh</name>
    <name evidence="10" type="ORF">UROIND_R07770</name>
</gene>
<evidence type="ECO:0000256" key="4">
    <source>
        <dbReference type="ARBA" id="ARBA00037623"/>
    </source>
</evidence>
<keyword evidence="11" id="KW-1185">Reference proteome</keyword>
<dbReference type="InterPro" id="IPR046963">
    <property type="entry name" value="VIP/GHRH-like"/>
</dbReference>
<proteinExistence type="inferred from homology"/>
<feature type="domain" description="Glucagon / GIP / secretin / VIP family" evidence="9">
    <location>
        <begin position="5"/>
        <end position="31"/>
    </location>
</feature>
<evidence type="ECO:0000256" key="8">
    <source>
        <dbReference type="SAM" id="MobiDB-lite"/>
    </source>
</evidence>
<dbReference type="InterPro" id="IPR000532">
    <property type="entry name" value="Glucagon_GIP_secretin_VIP"/>
</dbReference>
<dbReference type="GO" id="GO:0007189">
    <property type="term" value="P:adenylate cyclase-activating G protein-coupled receptor signaling pathway"/>
    <property type="evidence" value="ECO:0007669"/>
    <property type="project" value="TreeGrafter"/>
</dbReference>
<name>A0A852KR32_UROIN</name>
<dbReference type="GO" id="GO:0005184">
    <property type="term" value="F:neuropeptide hormone activity"/>
    <property type="evidence" value="ECO:0007669"/>
    <property type="project" value="InterPro"/>
</dbReference>
<evidence type="ECO:0000256" key="5">
    <source>
        <dbReference type="ARBA" id="ARBA00040782"/>
    </source>
</evidence>
<evidence type="ECO:0000256" key="1">
    <source>
        <dbReference type="ARBA" id="ARBA00004613"/>
    </source>
</evidence>
<dbReference type="Pfam" id="PF00123">
    <property type="entry name" value="Hormone_2"/>
    <property type="match status" value="1"/>
</dbReference>